<sequence length="109" mass="11654">MVCLGESLGQLTPSLSSECKQNDSLLGWVRKECTAGNLNYRLTSPDGSVYNGRLPDGTGYYFDIYGTTTHKCAVGDWTYEQQSTHTLNTAAGGSGDTSQTQTINVASCS</sequence>
<evidence type="ECO:0000313" key="2">
    <source>
        <dbReference type="Proteomes" id="UP000005940"/>
    </source>
</evidence>
<dbReference type="AlphaFoldDB" id="I2N9B7"/>
<protein>
    <submittedName>
        <fullName evidence="1">Uncharacterized protein</fullName>
    </submittedName>
</protein>
<organism evidence="1 2">
    <name type="scientific">Streptomyces tsukubensis (strain DSM 42081 / NBRC 108919 / NRRL 18488 / 9993)</name>
    <dbReference type="NCBI Taxonomy" id="1114943"/>
    <lineage>
        <taxon>Bacteria</taxon>
        <taxon>Bacillati</taxon>
        <taxon>Actinomycetota</taxon>
        <taxon>Actinomycetes</taxon>
        <taxon>Kitasatosporales</taxon>
        <taxon>Streptomycetaceae</taxon>
        <taxon>Streptomyces</taxon>
    </lineage>
</organism>
<gene>
    <name evidence="1" type="ORF">STSU_004815</name>
</gene>
<keyword evidence="2" id="KW-1185">Reference proteome</keyword>
<reference evidence="1 2" key="1">
    <citation type="journal article" date="2012" name="J. Bacteriol.">
        <title>Draft genome of Streptomyces tsukubaensis NRRL 18488, the producer of the clinically important immunosuppressant tacrolimus (FK506).</title>
        <authorList>
            <person name="Barreiro C."/>
            <person name="Prieto C."/>
            <person name="Sola-Landa A."/>
            <person name="Solera E."/>
            <person name="Martinez-Castro M."/>
            <person name="Perez-Redondo R."/>
            <person name="Garcia-Estrada C."/>
            <person name="Aparicio J.F."/>
            <person name="Fernandez-Martinez L.T."/>
            <person name="Santos-Aberturas J."/>
            <person name="Salehi-Najafabadi Z."/>
            <person name="Rodriguez-Garcia A."/>
            <person name="Tauch A."/>
            <person name="Martin J.F."/>
        </authorList>
    </citation>
    <scope>NUCLEOTIDE SEQUENCE [LARGE SCALE GENOMIC DNA]</scope>
    <source>
        <strain evidence="2">DSM 42081 / NBRC 108919 / NRRL 18488 / 9993</strain>
    </source>
</reference>
<name>I2N9B7_STRT9</name>
<evidence type="ECO:0000313" key="1">
    <source>
        <dbReference type="EMBL" id="QKM66580.1"/>
    </source>
</evidence>
<accession>I2N9B7</accession>
<proteinExistence type="predicted"/>
<dbReference type="EMBL" id="CP029159">
    <property type="protein sequence ID" value="QKM66580.1"/>
    <property type="molecule type" value="Genomic_DNA"/>
</dbReference>
<dbReference type="Proteomes" id="UP000005940">
    <property type="component" value="Chromosome"/>
</dbReference>